<evidence type="ECO:0000313" key="10">
    <source>
        <dbReference type="EMBL" id="KAK1746511.1"/>
    </source>
</evidence>
<feature type="domain" description="HIT" evidence="9">
    <location>
        <begin position="5"/>
        <end position="113"/>
    </location>
</feature>
<name>A0AAD8YH92_9STRA</name>
<dbReference type="Pfam" id="PF01230">
    <property type="entry name" value="HIT"/>
    <property type="match status" value="1"/>
</dbReference>
<proteinExistence type="predicted"/>
<comment type="caution">
    <text evidence="10">The sequence shown here is derived from an EMBL/GenBank/DDBJ whole genome shotgun (WGS) entry which is preliminary data.</text>
</comment>
<evidence type="ECO:0000256" key="3">
    <source>
        <dbReference type="PIRSR" id="PIRSR639383-1"/>
    </source>
</evidence>
<dbReference type="PROSITE" id="PS51084">
    <property type="entry name" value="HIT_2"/>
    <property type="match status" value="1"/>
</dbReference>
<protein>
    <recommendedName>
        <fullName evidence="7">Bis(5'-adenosyl)-triphosphatase</fullName>
        <ecNumber evidence="7">3.6.1.29</ecNumber>
    </recommendedName>
</protein>
<dbReference type="Gene3D" id="3.30.428.10">
    <property type="entry name" value="HIT-like"/>
    <property type="match status" value="1"/>
</dbReference>
<feature type="short sequence motif" description="Histidine triad motif" evidence="6">
    <location>
        <begin position="98"/>
        <end position="102"/>
    </location>
</feature>
<evidence type="ECO:0000259" key="9">
    <source>
        <dbReference type="PROSITE" id="PS51084"/>
    </source>
</evidence>
<dbReference type="PANTHER" id="PTHR46243">
    <property type="entry name" value="BIS(5'-ADENOSYL)-TRIPHOSPHATASE"/>
    <property type="match status" value="1"/>
</dbReference>
<dbReference type="PROSITE" id="PS00892">
    <property type="entry name" value="HIT_1"/>
    <property type="match status" value="1"/>
</dbReference>
<feature type="active site" description="Tele-AMP-histidine intermediate" evidence="3">
    <location>
        <position position="100"/>
    </location>
</feature>
<reference evidence="10" key="1">
    <citation type="submission" date="2023-06" db="EMBL/GenBank/DDBJ databases">
        <title>Survivors Of The Sea: Transcriptome response of Skeletonema marinoi to long-term dormancy.</title>
        <authorList>
            <person name="Pinder M.I.M."/>
            <person name="Kourtchenko O."/>
            <person name="Robertson E.K."/>
            <person name="Larsson T."/>
            <person name="Maumus F."/>
            <person name="Osuna-Cruz C.M."/>
            <person name="Vancaester E."/>
            <person name="Stenow R."/>
            <person name="Vandepoele K."/>
            <person name="Ploug H."/>
            <person name="Bruchert V."/>
            <person name="Godhe A."/>
            <person name="Topel M."/>
        </authorList>
    </citation>
    <scope>NUCLEOTIDE SEQUENCE</scope>
    <source>
        <strain evidence="10">R05AC</strain>
    </source>
</reference>
<dbReference type="InterPro" id="IPR019808">
    <property type="entry name" value="Histidine_triad_CS"/>
</dbReference>
<dbReference type="InterPro" id="IPR011146">
    <property type="entry name" value="HIT-like"/>
</dbReference>
<dbReference type="CDD" id="cd01275">
    <property type="entry name" value="FHIT"/>
    <property type="match status" value="1"/>
</dbReference>
<keyword evidence="2 7" id="KW-0378">Hydrolase</keyword>
<keyword evidence="11" id="KW-1185">Reference proteome</keyword>
<organism evidence="10 11">
    <name type="scientific">Skeletonema marinoi</name>
    <dbReference type="NCBI Taxonomy" id="267567"/>
    <lineage>
        <taxon>Eukaryota</taxon>
        <taxon>Sar</taxon>
        <taxon>Stramenopiles</taxon>
        <taxon>Ochrophyta</taxon>
        <taxon>Bacillariophyta</taxon>
        <taxon>Coscinodiscophyceae</taxon>
        <taxon>Thalassiosirophycidae</taxon>
        <taxon>Thalassiosirales</taxon>
        <taxon>Skeletonemataceae</taxon>
        <taxon>Skeletonema</taxon>
        <taxon>Skeletonema marinoi-dohrnii complex</taxon>
    </lineage>
</organism>
<evidence type="ECO:0000256" key="6">
    <source>
        <dbReference type="PROSITE-ProRule" id="PRU00464"/>
    </source>
</evidence>
<evidence type="ECO:0000256" key="4">
    <source>
        <dbReference type="PIRSR" id="PIRSR639383-2"/>
    </source>
</evidence>
<evidence type="ECO:0000256" key="1">
    <source>
        <dbReference type="ARBA" id="ARBA00022741"/>
    </source>
</evidence>
<gene>
    <name evidence="10" type="ORF">QTG54_003118</name>
</gene>
<dbReference type="InterPro" id="IPR036265">
    <property type="entry name" value="HIT-like_sf"/>
</dbReference>
<feature type="binding site" evidence="4">
    <location>
        <position position="87"/>
    </location>
    <ligand>
        <name>substrate</name>
    </ligand>
</feature>
<dbReference type="FunFam" id="3.30.428.10:FF:000011">
    <property type="entry name" value="Fragile histidine triad"/>
    <property type="match status" value="1"/>
</dbReference>
<dbReference type="AlphaFoldDB" id="A0AAD8YH92"/>
<dbReference type="GO" id="GO:0047710">
    <property type="term" value="F:bis(5'-adenosyl)-triphosphatase activity"/>
    <property type="evidence" value="ECO:0007669"/>
    <property type="project" value="UniProtKB-UniRule"/>
</dbReference>
<dbReference type="InterPro" id="IPR039383">
    <property type="entry name" value="FHIT"/>
</dbReference>
<feature type="binding site" evidence="4">
    <location>
        <position position="31"/>
    </location>
    <ligand>
        <name>substrate</name>
    </ligand>
</feature>
<comment type="catalytic activity">
    <reaction evidence="7">
        <text>P(1),P(3)-bis(5'-adenosyl) triphosphate + H2O = AMP + ADP + 2 H(+)</text>
        <dbReference type="Rhea" id="RHEA:13893"/>
        <dbReference type="ChEBI" id="CHEBI:15377"/>
        <dbReference type="ChEBI" id="CHEBI:15378"/>
        <dbReference type="ChEBI" id="CHEBI:58529"/>
        <dbReference type="ChEBI" id="CHEBI:456215"/>
        <dbReference type="ChEBI" id="CHEBI:456216"/>
        <dbReference type="EC" id="3.6.1.29"/>
    </reaction>
</comment>
<evidence type="ECO:0000256" key="7">
    <source>
        <dbReference type="RuleBase" id="RU366076"/>
    </source>
</evidence>
<feature type="site" description="Important for induction of apoptosis" evidence="5">
    <location>
        <position position="118"/>
    </location>
</feature>
<feature type="binding site" evidence="4">
    <location>
        <begin position="93"/>
        <end position="96"/>
    </location>
    <ligand>
        <name>substrate</name>
    </ligand>
</feature>
<dbReference type="EC" id="3.6.1.29" evidence="7"/>
<dbReference type="InterPro" id="IPR051884">
    <property type="entry name" value="Bis(5'-adenosyl)-TPase_reg"/>
</dbReference>
<dbReference type="PANTHER" id="PTHR46243:SF1">
    <property type="entry name" value="BIS(5'-ADENOSYL)-TRIPHOSPHATASE"/>
    <property type="match status" value="1"/>
</dbReference>
<evidence type="ECO:0000256" key="8">
    <source>
        <dbReference type="SAM" id="MobiDB-lite"/>
    </source>
</evidence>
<evidence type="ECO:0000256" key="2">
    <source>
        <dbReference type="ARBA" id="ARBA00022801"/>
    </source>
</evidence>
<dbReference type="SUPFAM" id="SSF54197">
    <property type="entry name" value="HIT-like"/>
    <property type="match status" value="1"/>
</dbReference>
<dbReference type="GO" id="GO:0000166">
    <property type="term" value="F:nucleotide binding"/>
    <property type="evidence" value="ECO:0007669"/>
    <property type="project" value="UniProtKB-KW"/>
</dbReference>
<feature type="region of interest" description="Disordered" evidence="8">
    <location>
        <begin position="128"/>
        <end position="148"/>
    </location>
</feature>
<sequence length="168" mass="19555">MTAADTMLFGRFKILASQIFHKTEHSFALVNLRPLVPGHVLVVSNRIAPLLDDLHDHEYDDLWKTVRKVQRALKTKYNCDAFNVAVQDGESAGQSVPHVHIHILPRYRGDLKRNDDIYDQLEMWAPREEDSQKKKRLEVPDDSERRDRTLEEMAEEASIYQSLMKQSE</sequence>
<comment type="cofactor">
    <cofactor evidence="7">
        <name>Mn(2+)</name>
        <dbReference type="ChEBI" id="CHEBI:29035"/>
    </cofactor>
</comment>
<evidence type="ECO:0000313" key="11">
    <source>
        <dbReference type="Proteomes" id="UP001224775"/>
    </source>
</evidence>
<dbReference type="Proteomes" id="UP001224775">
    <property type="component" value="Unassembled WGS sequence"/>
</dbReference>
<dbReference type="EMBL" id="JATAAI010000004">
    <property type="protein sequence ID" value="KAK1746511.1"/>
    <property type="molecule type" value="Genomic_DNA"/>
</dbReference>
<feature type="binding site" evidence="4">
    <location>
        <position position="102"/>
    </location>
    <ligand>
        <name>substrate</name>
    </ligand>
</feature>
<keyword evidence="1 7" id="KW-0547">Nucleotide-binding</keyword>
<evidence type="ECO:0000256" key="5">
    <source>
        <dbReference type="PIRSR" id="PIRSR639383-3"/>
    </source>
</evidence>
<accession>A0AAD8YH92</accession>